<dbReference type="InterPro" id="IPR021087">
    <property type="entry name" value="Uncharacterised_PixA/AidA"/>
</dbReference>
<dbReference type="GO" id="GO:0000428">
    <property type="term" value="C:DNA-directed RNA polymerase complex"/>
    <property type="evidence" value="ECO:0007669"/>
    <property type="project" value="UniProtKB-KW"/>
</dbReference>
<dbReference type="EMBL" id="RWAH01000021">
    <property type="protein sequence ID" value="MMS78552.1"/>
    <property type="molecule type" value="Genomic_DNA"/>
</dbReference>
<keyword evidence="1" id="KW-0240">DNA-directed RNA polymerase</keyword>
<dbReference type="AlphaFoldDB" id="A0A3V7YZF8"/>
<comment type="caution">
    <text evidence="1">The sequence shown here is derived from an EMBL/GenBank/DDBJ whole genome shotgun (WGS) entry which is preliminary data.</text>
</comment>
<sequence length="180" mass="19778">METNSSMVEINVLCVIDTELVKKKYPNPSQDPANPTGIVHDSEYMLVTGARGDVRGQGTADLSFRANVGDKVSFTGTSIYANADDAVIVYGIKFGSGTEVFSQFIPEVFTRERAVMPDPETQTGIPPLSREIIFSKYSSSVKLAGTENFIIYFALYTLDDTGENQNLFGYYCWDPAVTVL</sequence>
<proteinExistence type="predicted"/>
<gene>
    <name evidence="1" type="ORF">D9O31_18910</name>
</gene>
<evidence type="ECO:0000313" key="1">
    <source>
        <dbReference type="EMBL" id="MMS78552.1"/>
    </source>
</evidence>
<dbReference type="Pfam" id="PF12306">
    <property type="entry name" value="PixA"/>
    <property type="match status" value="1"/>
</dbReference>
<protein>
    <submittedName>
        <fullName evidence="1">DNA-directed RNA polymerase subunit beta</fullName>
    </submittedName>
</protein>
<name>A0A3V7YZF8_SALER</name>
<dbReference type="RefSeq" id="WP_088759649.1">
    <property type="nucleotide sequence ID" value="NZ_CP030180.1"/>
</dbReference>
<dbReference type="Proteomes" id="UP000839526">
    <property type="component" value="Unassembled WGS sequence"/>
</dbReference>
<dbReference type="Gene3D" id="2.60.40.3910">
    <property type="entry name" value="Inclusion body protein"/>
    <property type="match status" value="1"/>
</dbReference>
<keyword evidence="1" id="KW-0804">Transcription</keyword>
<accession>A0A3V7YZF8</accession>
<dbReference type="InterPro" id="IPR038712">
    <property type="entry name" value="PixA-like_sf"/>
</dbReference>
<organism evidence="1">
    <name type="scientific">Salmonella enterica</name>
    <name type="common">Salmonella choleraesuis</name>
    <dbReference type="NCBI Taxonomy" id="28901"/>
    <lineage>
        <taxon>Bacteria</taxon>
        <taxon>Pseudomonadati</taxon>
        <taxon>Pseudomonadota</taxon>
        <taxon>Gammaproteobacteria</taxon>
        <taxon>Enterobacterales</taxon>
        <taxon>Enterobacteriaceae</taxon>
        <taxon>Salmonella</taxon>
    </lineage>
</organism>
<reference evidence="1" key="1">
    <citation type="submission" date="2018-10" db="EMBL/GenBank/DDBJ databases">
        <authorList>
            <consortium name="PulseNet: The National Subtyping Network for Foodborne Disease Surveillance"/>
            <person name="Tarr C.L."/>
            <person name="Trees E."/>
            <person name="Katz L.S."/>
            <person name="Carleton-Romer H.A."/>
            <person name="Stroika S."/>
            <person name="Kucerova Z."/>
            <person name="Roache K.F."/>
            <person name="Sabol A.L."/>
            <person name="Besser J."/>
            <person name="Gerner-Smidt P."/>
        </authorList>
    </citation>
    <scope>NUCLEOTIDE SEQUENCE [LARGE SCALE GENOMIC DNA]</scope>
    <source>
        <strain evidence="1">PNUSAS052121</strain>
    </source>
</reference>